<organism evidence="1 2">
    <name type="scientific">Dreissena polymorpha</name>
    <name type="common">Zebra mussel</name>
    <name type="synonym">Mytilus polymorpha</name>
    <dbReference type="NCBI Taxonomy" id="45954"/>
    <lineage>
        <taxon>Eukaryota</taxon>
        <taxon>Metazoa</taxon>
        <taxon>Spiralia</taxon>
        <taxon>Lophotrochozoa</taxon>
        <taxon>Mollusca</taxon>
        <taxon>Bivalvia</taxon>
        <taxon>Autobranchia</taxon>
        <taxon>Heteroconchia</taxon>
        <taxon>Euheterodonta</taxon>
        <taxon>Imparidentia</taxon>
        <taxon>Neoheterodontei</taxon>
        <taxon>Myida</taxon>
        <taxon>Dreissenoidea</taxon>
        <taxon>Dreissenidae</taxon>
        <taxon>Dreissena</taxon>
    </lineage>
</organism>
<proteinExistence type="predicted"/>
<protein>
    <submittedName>
        <fullName evidence="1">Uncharacterized protein</fullName>
    </submittedName>
</protein>
<accession>A0A9D4MZE9</accession>
<gene>
    <name evidence="1" type="ORF">DPMN_009102</name>
</gene>
<evidence type="ECO:0000313" key="2">
    <source>
        <dbReference type="Proteomes" id="UP000828390"/>
    </source>
</evidence>
<comment type="caution">
    <text evidence="1">The sequence shown here is derived from an EMBL/GenBank/DDBJ whole genome shotgun (WGS) entry which is preliminary data.</text>
</comment>
<reference evidence="1" key="1">
    <citation type="journal article" date="2019" name="bioRxiv">
        <title>The Genome of the Zebra Mussel, Dreissena polymorpha: A Resource for Invasive Species Research.</title>
        <authorList>
            <person name="McCartney M.A."/>
            <person name="Auch B."/>
            <person name="Kono T."/>
            <person name="Mallez S."/>
            <person name="Zhang Y."/>
            <person name="Obille A."/>
            <person name="Becker A."/>
            <person name="Abrahante J.E."/>
            <person name="Garbe J."/>
            <person name="Badalamenti J.P."/>
            <person name="Herman A."/>
            <person name="Mangelson H."/>
            <person name="Liachko I."/>
            <person name="Sullivan S."/>
            <person name="Sone E.D."/>
            <person name="Koren S."/>
            <person name="Silverstein K.A.T."/>
            <person name="Beckman K.B."/>
            <person name="Gohl D.M."/>
        </authorList>
    </citation>
    <scope>NUCLEOTIDE SEQUENCE</scope>
    <source>
        <strain evidence="1">Duluth1</strain>
        <tissue evidence="1">Whole animal</tissue>
    </source>
</reference>
<name>A0A9D4MZE9_DREPO</name>
<dbReference type="AlphaFoldDB" id="A0A9D4MZE9"/>
<dbReference type="EMBL" id="JAIWYP010000001">
    <property type="protein sequence ID" value="KAH3885113.1"/>
    <property type="molecule type" value="Genomic_DNA"/>
</dbReference>
<sequence>MMYGLFVYHDWCMDCLCIATDVWTFCVSAYTQAGSEMMHRGVEDMVTGVGAIETVGLSDTQTIMIIQDETHGMHDTSQVGHPTQCMTIHR</sequence>
<evidence type="ECO:0000313" key="1">
    <source>
        <dbReference type="EMBL" id="KAH3885113.1"/>
    </source>
</evidence>
<reference evidence="1" key="2">
    <citation type="submission" date="2020-11" db="EMBL/GenBank/DDBJ databases">
        <authorList>
            <person name="McCartney M.A."/>
            <person name="Auch B."/>
            <person name="Kono T."/>
            <person name="Mallez S."/>
            <person name="Becker A."/>
            <person name="Gohl D.M."/>
            <person name="Silverstein K.A.T."/>
            <person name="Koren S."/>
            <person name="Bechman K.B."/>
            <person name="Herman A."/>
            <person name="Abrahante J.E."/>
            <person name="Garbe J."/>
        </authorList>
    </citation>
    <scope>NUCLEOTIDE SEQUENCE</scope>
    <source>
        <strain evidence="1">Duluth1</strain>
        <tissue evidence="1">Whole animal</tissue>
    </source>
</reference>
<keyword evidence="2" id="KW-1185">Reference proteome</keyword>
<dbReference type="Proteomes" id="UP000828390">
    <property type="component" value="Unassembled WGS sequence"/>
</dbReference>